<dbReference type="EMBL" id="CP007155">
    <property type="protein sequence ID" value="AHH96124.1"/>
    <property type="molecule type" value="Genomic_DNA"/>
</dbReference>
<evidence type="ECO:0000313" key="1">
    <source>
        <dbReference type="EMBL" id="AHH96124.1"/>
    </source>
</evidence>
<reference evidence="1 2" key="1">
    <citation type="journal article" date="2014" name="BMC Genomics">
        <title>Complete genome sequence of producer of the glycopeptide antibiotic Aculeximycin Kutzneria albida DSM 43870T, a representative of minor genus of Pseudonocardiaceae.</title>
        <authorList>
            <person name="Rebets Y."/>
            <person name="Tokovenko B."/>
            <person name="Lushchyk I."/>
            <person name="Ruckert C."/>
            <person name="Zaburannyi N."/>
            <person name="Bechthold A."/>
            <person name="Kalinowski J."/>
            <person name="Luzhetskyy A."/>
        </authorList>
    </citation>
    <scope>NUCLEOTIDE SEQUENCE [LARGE SCALE GENOMIC DNA]</scope>
    <source>
        <strain evidence="1">DSM 43870</strain>
    </source>
</reference>
<protein>
    <recommendedName>
        <fullName evidence="3">DUF4276 family protein</fullName>
    </recommendedName>
</protein>
<dbReference type="Proteomes" id="UP000019225">
    <property type="component" value="Chromosome"/>
</dbReference>
<evidence type="ECO:0008006" key="3">
    <source>
        <dbReference type="Google" id="ProtNLM"/>
    </source>
</evidence>
<dbReference type="PATRIC" id="fig|1449976.3.peg.2765"/>
<dbReference type="RefSeq" id="WP_025356274.1">
    <property type="nucleotide sequence ID" value="NZ_CP007155.1"/>
</dbReference>
<dbReference type="Pfam" id="PF14103">
    <property type="entry name" value="DUF4276"/>
    <property type="match status" value="1"/>
</dbReference>
<keyword evidence="2" id="KW-1185">Reference proteome</keyword>
<dbReference type="OrthoDB" id="283783at2"/>
<dbReference type="STRING" id="1449976.KALB_2756"/>
<gene>
    <name evidence="1" type="ORF">KALB_2756</name>
</gene>
<sequence length="207" mass="22972">MSHLAVALAILVEEPSAKVALDVLVPRIVPGTSFSVQDFRGKPDLLKRLPGVFRGLAIRMSWEEIRIVVLVDRDDDNCVELKQVLADCAAEAGLPQHVVLKRIVVDELEAWFFGDVPALCAAYPRVSRDLAGQVKYRDPEEIPGKASKALEHLLQSSGYHPRKLAKVRAATDIAEHMDVESNRSKSFQVFRDGLRRLVSEGSHAQED</sequence>
<proteinExistence type="predicted"/>
<organism evidence="1 2">
    <name type="scientific">Kutzneria albida DSM 43870</name>
    <dbReference type="NCBI Taxonomy" id="1449976"/>
    <lineage>
        <taxon>Bacteria</taxon>
        <taxon>Bacillati</taxon>
        <taxon>Actinomycetota</taxon>
        <taxon>Actinomycetes</taxon>
        <taxon>Pseudonocardiales</taxon>
        <taxon>Pseudonocardiaceae</taxon>
        <taxon>Kutzneria</taxon>
    </lineage>
</organism>
<dbReference type="eggNOG" id="ENOG502ZYZ6">
    <property type="taxonomic scope" value="Bacteria"/>
</dbReference>
<evidence type="ECO:0000313" key="2">
    <source>
        <dbReference type="Proteomes" id="UP000019225"/>
    </source>
</evidence>
<name>W5WD65_9PSEU</name>
<dbReference type="KEGG" id="kal:KALB_2756"/>
<dbReference type="HOGENOM" id="CLU_109798_1_0_11"/>
<accession>W5WD65</accession>
<dbReference type="InterPro" id="IPR025455">
    <property type="entry name" value="DUF4276"/>
</dbReference>
<dbReference type="AlphaFoldDB" id="W5WD65"/>